<dbReference type="CDD" id="cd16027">
    <property type="entry name" value="SGSH"/>
    <property type="match status" value="1"/>
</dbReference>
<dbReference type="PANTHER" id="PTHR42693">
    <property type="entry name" value="ARYLSULFATASE FAMILY MEMBER"/>
    <property type="match status" value="1"/>
</dbReference>
<evidence type="ECO:0000313" key="12">
    <source>
        <dbReference type="EMBL" id="QEG24622.1"/>
    </source>
</evidence>
<evidence type="ECO:0000259" key="9">
    <source>
        <dbReference type="Pfam" id="PF00884"/>
    </source>
</evidence>
<evidence type="ECO:0000256" key="4">
    <source>
        <dbReference type="ARBA" id="ARBA00022729"/>
    </source>
</evidence>
<dbReference type="Pfam" id="PF01433">
    <property type="entry name" value="Peptidase_M1"/>
    <property type="match status" value="1"/>
</dbReference>
<dbReference type="SUPFAM" id="SSF55486">
    <property type="entry name" value="Metalloproteases ('zincins'), catalytic domain"/>
    <property type="match status" value="1"/>
</dbReference>
<sequence precursor="true">MVSLSRTGKLVSGIMLCLLLTTSLQADESESPPNIVLIISDDQAWTDYGFMGHADIETPNLDKLAAQSLTFTRGYVPTSLCRPSLASIITGLYPIQHHISGNDPAIGGEDRETRIAALNAKIKSLDTLPKLLATKGYVSFQSGKWWEGSFADGGFTHGMTHGDRKRGGRHGDEGLKIGRQGLQPVYDFIEDAGEKPFFVWYAPFLPHTPHNPPKRLLEKYTAEGRPESLAKYYAMCEWFDETCGQLVDHIDSKGLGENTIVIYVTDNGWIQRTQESNVPKDWNKPFAPRSKQSPSEGGVRTPIMVRWPETIEPVMDQETLVSSIDLAPTILQAAGIEVPKAMTGLDLMSVARGEALNREALCGEIFAHDIADIDDPSKSLLYRWCVVGDEKLIKCFDGQTGRNGGIHKHMQGDKSTQLFDLKVDPHETKNLFEERREKAISLESSLTKFFMRLPDPWVDDESKKFTQQDRLRGSITPERAWWDLKHYQLSVQVDPEARTIKGSNIIRFEVLEEGSTMQIDLQEPLEITKVEHESGELSFTRNGNVYLIEIGKPIAKGTSDQIQVFYEGTPVVSKNPPWSGGFSWQKDNKGKHFIATSCQGIGASIWWPCKDHGYDEPDAGMQINVTVPEDLTAVSNGRLTKTDHDVDGKTKTFQWTVTQPINNYGVNVNIGNYVNFKDKYDGEFGTLDLDYWVLAHQRETAEKHFKEAPRTIEAFEHWFGKYPFYEDSYKLVVVPYLGMEHQSSVTYGNGFKNGYRGRDLSATGVGLKFDFIIVHESGHEWFGNNVSMKDTADMWIHESFTNYSENLFVEYHFTKQEAEDYVIGCRRNVRNESPIIGVYGVNNSGSGDMYYKGGNMIHMMRHIVNDDEKWRSILRGLNKAFWHQTVTTQQVEDYLSEQAGFDFSKVFDQYLRGTDIPVLKYSINGKTLKYRLEKAVDGLKIPARAAINGQTISLELSGDAASFEFADEIEMFELDRNFYVETQLEE</sequence>
<dbReference type="RefSeq" id="WP_162273931.1">
    <property type="nucleotide sequence ID" value="NZ_CP042912.1"/>
</dbReference>
<feature type="region of interest" description="Disordered" evidence="7">
    <location>
        <begin position="280"/>
        <end position="300"/>
    </location>
</feature>
<comment type="cofactor">
    <cofactor evidence="1">
        <name>Ca(2+)</name>
        <dbReference type="ChEBI" id="CHEBI:29108"/>
    </cofactor>
</comment>
<evidence type="ECO:0000259" key="11">
    <source>
        <dbReference type="Pfam" id="PF17900"/>
    </source>
</evidence>
<dbReference type="Gene3D" id="3.40.720.10">
    <property type="entry name" value="Alkaline Phosphatase, subunit A"/>
    <property type="match status" value="2"/>
</dbReference>
<dbReference type="GO" id="GO:0008270">
    <property type="term" value="F:zinc ion binding"/>
    <property type="evidence" value="ECO:0007669"/>
    <property type="project" value="InterPro"/>
</dbReference>
<evidence type="ECO:0000259" key="10">
    <source>
        <dbReference type="Pfam" id="PF01433"/>
    </source>
</evidence>
<dbReference type="GO" id="GO:0008237">
    <property type="term" value="F:metallopeptidase activity"/>
    <property type="evidence" value="ECO:0007669"/>
    <property type="project" value="InterPro"/>
</dbReference>
<keyword evidence="6" id="KW-0106">Calcium</keyword>
<feature type="domain" description="Aminopeptidase N-like N-terminal" evidence="11">
    <location>
        <begin position="485"/>
        <end position="662"/>
    </location>
</feature>
<reference evidence="12 13" key="1">
    <citation type="submission" date="2019-08" db="EMBL/GenBank/DDBJ databases">
        <title>Deep-cultivation of Planctomycetes and their phenomic and genomic characterization uncovers novel biology.</title>
        <authorList>
            <person name="Wiegand S."/>
            <person name="Jogler M."/>
            <person name="Boedeker C."/>
            <person name="Pinto D."/>
            <person name="Vollmers J."/>
            <person name="Rivas-Marin E."/>
            <person name="Kohn T."/>
            <person name="Peeters S.H."/>
            <person name="Heuer A."/>
            <person name="Rast P."/>
            <person name="Oberbeckmann S."/>
            <person name="Bunk B."/>
            <person name="Jeske O."/>
            <person name="Meyerdierks A."/>
            <person name="Storesund J.E."/>
            <person name="Kallscheuer N."/>
            <person name="Luecker S."/>
            <person name="Lage O.M."/>
            <person name="Pohl T."/>
            <person name="Merkel B.J."/>
            <person name="Hornburger P."/>
            <person name="Mueller R.-W."/>
            <person name="Bruemmer F."/>
            <person name="Labrenz M."/>
            <person name="Spormann A.M."/>
            <person name="Op den Camp H."/>
            <person name="Overmann J."/>
            <person name="Amann R."/>
            <person name="Jetten M.S.M."/>
            <person name="Mascher T."/>
            <person name="Medema M.H."/>
            <person name="Devos D.P."/>
            <person name="Kaster A.-K."/>
            <person name="Ovreas L."/>
            <person name="Rohde M."/>
            <person name="Galperin M.Y."/>
            <person name="Jogler C."/>
        </authorList>
    </citation>
    <scope>NUCLEOTIDE SEQUENCE [LARGE SCALE GENOMIC DNA]</scope>
    <source>
        <strain evidence="12 13">FC18</strain>
    </source>
</reference>
<dbReference type="GO" id="GO:0004065">
    <property type="term" value="F:arylsulfatase activity"/>
    <property type="evidence" value="ECO:0007669"/>
    <property type="project" value="UniProtKB-EC"/>
</dbReference>
<dbReference type="InterPro" id="IPR045357">
    <property type="entry name" value="Aminopeptidase_N-like_N"/>
</dbReference>
<dbReference type="InterPro" id="IPR027268">
    <property type="entry name" value="Peptidase_M4/M1_CTD_sf"/>
</dbReference>
<keyword evidence="3" id="KW-0479">Metal-binding</keyword>
<dbReference type="InterPro" id="IPR042097">
    <property type="entry name" value="Aminopeptidase_N-like_N_sf"/>
</dbReference>
<dbReference type="Pfam" id="PF17900">
    <property type="entry name" value="Peptidase_M1_N"/>
    <property type="match status" value="1"/>
</dbReference>
<dbReference type="SUPFAM" id="SSF63737">
    <property type="entry name" value="Leukotriene A4 hydrolase N-terminal domain"/>
    <property type="match status" value="1"/>
</dbReference>
<comment type="similarity">
    <text evidence="2">Belongs to the sulfatase family.</text>
</comment>
<evidence type="ECO:0000256" key="8">
    <source>
        <dbReference type="SAM" id="SignalP"/>
    </source>
</evidence>
<evidence type="ECO:0000256" key="5">
    <source>
        <dbReference type="ARBA" id="ARBA00022801"/>
    </source>
</evidence>
<evidence type="ECO:0000256" key="2">
    <source>
        <dbReference type="ARBA" id="ARBA00008779"/>
    </source>
</evidence>
<dbReference type="EC" id="3.1.6.1" evidence="12"/>
<evidence type="ECO:0000256" key="1">
    <source>
        <dbReference type="ARBA" id="ARBA00001913"/>
    </source>
</evidence>
<dbReference type="Gene3D" id="2.60.40.1730">
    <property type="entry name" value="tricorn interacting facor f3 domain"/>
    <property type="match status" value="1"/>
</dbReference>
<dbReference type="InterPro" id="IPR017850">
    <property type="entry name" value="Alkaline_phosphatase_core_sf"/>
</dbReference>
<dbReference type="Pfam" id="PF00884">
    <property type="entry name" value="Sulfatase"/>
    <property type="match status" value="1"/>
</dbReference>
<feature type="domain" description="Peptidase M1 membrane alanine aminopeptidase" evidence="10">
    <location>
        <begin position="707"/>
        <end position="910"/>
    </location>
</feature>
<feature type="signal peptide" evidence="8">
    <location>
        <begin position="1"/>
        <end position="26"/>
    </location>
</feature>
<evidence type="ECO:0000256" key="6">
    <source>
        <dbReference type="ARBA" id="ARBA00022837"/>
    </source>
</evidence>
<name>A0A5B9PIY4_9BACT</name>
<dbReference type="InterPro" id="IPR050738">
    <property type="entry name" value="Sulfatase"/>
</dbReference>
<evidence type="ECO:0000313" key="13">
    <source>
        <dbReference type="Proteomes" id="UP000322214"/>
    </source>
</evidence>
<organism evidence="12 13">
    <name type="scientific">Mariniblastus fucicola</name>
    <dbReference type="NCBI Taxonomy" id="980251"/>
    <lineage>
        <taxon>Bacteria</taxon>
        <taxon>Pseudomonadati</taxon>
        <taxon>Planctomycetota</taxon>
        <taxon>Planctomycetia</taxon>
        <taxon>Pirellulales</taxon>
        <taxon>Pirellulaceae</taxon>
        <taxon>Mariniblastus</taxon>
    </lineage>
</organism>
<dbReference type="Gene3D" id="1.10.390.10">
    <property type="entry name" value="Neutral Protease Domain 2"/>
    <property type="match status" value="1"/>
</dbReference>
<keyword evidence="4 8" id="KW-0732">Signal</keyword>
<dbReference type="PANTHER" id="PTHR42693:SF42">
    <property type="entry name" value="ARYLSULFATASE G"/>
    <property type="match status" value="1"/>
</dbReference>
<dbReference type="InterPro" id="IPR000917">
    <property type="entry name" value="Sulfatase_N"/>
</dbReference>
<dbReference type="EMBL" id="CP042912">
    <property type="protein sequence ID" value="QEG24622.1"/>
    <property type="molecule type" value="Genomic_DNA"/>
</dbReference>
<proteinExistence type="inferred from homology"/>
<dbReference type="STRING" id="980251.GCA_001642875_01026"/>
<evidence type="ECO:0000256" key="7">
    <source>
        <dbReference type="SAM" id="MobiDB-lite"/>
    </source>
</evidence>
<protein>
    <submittedName>
        <fullName evidence="12">Arylsulfatase</fullName>
        <ecNumber evidence="12">3.1.6.1</ecNumber>
    </submittedName>
</protein>
<feature type="chain" id="PRO_5023018530" evidence="8">
    <location>
        <begin position="27"/>
        <end position="986"/>
    </location>
</feature>
<dbReference type="Proteomes" id="UP000322214">
    <property type="component" value="Chromosome"/>
</dbReference>
<gene>
    <name evidence="12" type="primary">atsA_25</name>
    <name evidence="12" type="ORF">MFFC18_45430</name>
</gene>
<dbReference type="InterPro" id="IPR014782">
    <property type="entry name" value="Peptidase_M1_dom"/>
</dbReference>
<dbReference type="AlphaFoldDB" id="A0A5B9PIY4"/>
<keyword evidence="5 12" id="KW-0378">Hydrolase</keyword>
<feature type="domain" description="Sulfatase N-terminal" evidence="9">
    <location>
        <begin position="33"/>
        <end position="336"/>
    </location>
</feature>
<dbReference type="SUPFAM" id="SSF53649">
    <property type="entry name" value="Alkaline phosphatase-like"/>
    <property type="match status" value="1"/>
</dbReference>
<keyword evidence="13" id="KW-1185">Reference proteome</keyword>
<dbReference type="KEGG" id="mff:MFFC18_45430"/>
<accession>A0A5B9PIY4</accession>
<dbReference type="CDD" id="cd09603">
    <property type="entry name" value="M1_APN_like"/>
    <property type="match status" value="1"/>
</dbReference>
<evidence type="ECO:0000256" key="3">
    <source>
        <dbReference type="ARBA" id="ARBA00022723"/>
    </source>
</evidence>